<reference evidence="3 5" key="2">
    <citation type="journal article" date="2014" name="BMC Genomics">
        <title>An improved genome release (version Mt4.0) for the model legume Medicago truncatula.</title>
        <authorList>
            <person name="Tang H."/>
            <person name="Krishnakumar V."/>
            <person name="Bidwell S."/>
            <person name="Rosen B."/>
            <person name="Chan A."/>
            <person name="Zhou S."/>
            <person name="Gentzbittel L."/>
            <person name="Childs K.L."/>
            <person name="Yandell M."/>
            <person name="Gundlach H."/>
            <person name="Mayer K.F."/>
            <person name="Schwartz D.C."/>
            <person name="Town C.D."/>
        </authorList>
    </citation>
    <scope>GENOME REANNOTATION</scope>
    <source>
        <strain evidence="4 5">cv. Jemalong A17</strain>
    </source>
</reference>
<proteinExistence type="predicted"/>
<protein>
    <submittedName>
        <fullName evidence="3">Ycf1 domain protein</fullName>
    </submittedName>
</protein>
<dbReference type="GO" id="GO:0016020">
    <property type="term" value="C:membrane"/>
    <property type="evidence" value="ECO:0007669"/>
    <property type="project" value="UniProtKB-SubCell"/>
</dbReference>
<evidence type="ECO:0000313" key="5">
    <source>
        <dbReference type="Proteomes" id="UP000002051"/>
    </source>
</evidence>
<dbReference type="EMBL" id="CM001223">
    <property type="protein sequence ID" value="AES79758.2"/>
    <property type="molecule type" value="Genomic_DNA"/>
</dbReference>
<dbReference type="InterPro" id="IPR008896">
    <property type="entry name" value="TIC214"/>
</dbReference>
<dbReference type="AlphaFoldDB" id="G7KW22"/>
<comment type="subcellular location">
    <subcellularLocation>
        <location evidence="1">Membrane</location>
        <topology evidence="1">Multi-pass membrane protein</topology>
    </subcellularLocation>
</comment>
<dbReference type="EnsemblPlants" id="AES79758">
    <property type="protein sequence ID" value="AES79758"/>
    <property type="gene ID" value="MTR_7g072180"/>
</dbReference>
<reference evidence="3 5" key="1">
    <citation type="journal article" date="2011" name="Nature">
        <title>The Medicago genome provides insight into the evolution of rhizobial symbioses.</title>
        <authorList>
            <person name="Young N.D."/>
            <person name="Debelle F."/>
            <person name="Oldroyd G.E."/>
            <person name="Geurts R."/>
            <person name="Cannon S.B."/>
            <person name="Udvardi M.K."/>
            <person name="Benedito V.A."/>
            <person name="Mayer K.F."/>
            <person name="Gouzy J."/>
            <person name="Schoof H."/>
            <person name="Van de Peer Y."/>
            <person name="Proost S."/>
            <person name="Cook D.R."/>
            <person name="Meyers B.C."/>
            <person name="Spannagl M."/>
            <person name="Cheung F."/>
            <person name="De Mita S."/>
            <person name="Krishnakumar V."/>
            <person name="Gundlach H."/>
            <person name="Zhou S."/>
            <person name="Mudge J."/>
            <person name="Bharti A.K."/>
            <person name="Murray J.D."/>
            <person name="Naoumkina M.A."/>
            <person name="Rosen B."/>
            <person name="Silverstein K.A."/>
            <person name="Tang H."/>
            <person name="Rombauts S."/>
            <person name="Zhao P.X."/>
            <person name="Zhou P."/>
            <person name="Barbe V."/>
            <person name="Bardou P."/>
            <person name="Bechner M."/>
            <person name="Bellec A."/>
            <person name="Berger A."/>
            <person name="Berges H."/>
            <person name="Bidwell S."/>
            <person name="Bisseling T."/>
            <person name="Choisne N."/>
            <person name="Couloux A."/>
            <person name="Denny R."/>
            <person name="Deshpande S."/>
            <person name="Dai X."/>
            <person name="Doyle J.J."/>
            <person name="Dudez A.M."/>
            <person name="Farmer A.D."/>
            <person name="Fouteau S."/>
            <person name="Franken C."/>
            <person name="Gibelin C."/>
            <person name="Gish J."/>
            <person name="Goldstein S."/>
            <person name="Gonzalez A.J."/>
            <person name="Green P.J."/>
            <person name="Hallab A."/>
            <person name="Hartog M."/>
            <person name="Hua A."/>
            <person name="Humphray S.J."/>
            <person name="Jeong D.H."/>
            <person name="Jing Y."/>
            <person name="Jocker A."/>
            <person name="Kenton S.M."/>
            <person name="Kim D.J."/>
            <person name="Klee K."/>
            <person name="Lai H."/>
            <person name="Lang C."/>
            <person name="Lin S."/>
            <person name="Macmil S.L."/>
            <person name="Magdelenat G."/>
            <person name="Matthews L."/>
            <person name="McCorrison J."/>
            <person name="Monaghan E.L."/>
            <person name="Mun J.H."/>
            <person name="Najar F.Z."/>
            <person name="Nicholson C."/>
            <person name="Noirot C."/>
            <person name="O'Bleness M."/>
            <person name="Paule C.R."/>
            <person name="Poulain J."/>
            <person name="Prion F."/>
            <person name="Qin B."/>
            <person name="Qu C."/>
            <person name="Retzel E.F."/>
            <person name="Riddle C."/>
            <person name="Sallet E."/>
            <person name="Samain S."/>
            <person name="Samson N."/>
            <person name="Sanders I."/>
            <person name="Saurat O."/>
            <person name="Scarpelli C."/>
            <person name="Schiex T."/>
            <person name="Segurens B."/>
            <person name="Severin A.J."/>
            <person name="Sherrier D.J."/>
            <person name="Shi R."/>
            <person name="Sims S."/>
            <person name="Singer S.R."/>
            <person name="Sinharoy S."/>
            <person name="Sterck L."/>
            <person name="Viollet A."/>
            <person name="Wang B.B."/>
            <person name="Wang K."/>
            <person name="Wang M."/>
            <person name="Wang X."/>
            <person name="Warfsmann J."/>
            <person name="Weissenbach J."/>
            <person name="White D.D."/>
            <person name="White J.D."/>
            <person name="Wiley G.B."/>
            <person name="Wincker P."/>
            <person name="Xing Y."/>
            <person name="Yang L."/>
            <person name="Yao Z."/>
            <person name="Ying F."/>
            <person name="Zhai J."/>
            <person name="Zhou L."/>
            <person name="Zuber A."/>
            <person name="Denarie J."/>
            <person name="Dixon R.A."/>
            <person name="May G.D."/>
            <person name="Schwartz D.C."/>
            <person name="Rogers J."/>
            <person name="Quetier F."/>
            <person name="Town C.D."/>
            <person name="Roe B.A."/>
        </authorList>
    </citation>
    <scope>NUCLEOTIDE SEQUENCE [LARGE SCALE GENOMIC DNA]</scope>
    <source>
        <strain evidence="3">A17</strain>
        <strain evidence="4 5">cv. Jemalong A17</strain>
    </source>
</reference>
<name>G7KW22_MEDTR</name>
<reference evidence="4" key="3">
    <citation type="submission" date="2015-04" db="UniProtKB">
        <authorList>
            <consortium name="EnsemblPlants"/>
        </authorList>
    </citation>
    <scope>IDENTIFICATION</scope>
    <source>
        <strain evidence="4">cv. Jemalong A17</strain>
    </source>
</reference>
<organism evidence="3 5">
    <name type="scientific">Medicago truncatula</name>
    <name type="common">Barrel medic</name>
    <name type="synonym">Medicago tribuloides</name>
    <dbReference type="NCBI Taxonomy" id="3880"/>
    <lineage>
        <taxon>Eukaryota</taxon>
        <taxon>Viridiplantae</taxon>
        <taxon>Streptophyta</taxon>
        <taxon>Embryophyta</taxon>
        <taxon>Tracheophyta</taxon>
        <taxon>Spermatophyta</taxon>
        <taxon>Magnoliopsida</taxon>
        <taxon>eudicotyledons</taxon>
        <taxon>Gunneridae</taxon>
        <taxon>Pentapetalae</taxon>
        <taxon>rosids</taxon>
        <taxon>fabids</taxon>
        <taxon>Fabales</taxon>
        <taxon>Fabaceae</taxon>
        <taxon>Papilionoideae</taxon>
        <taxon>50 kb inversion clade</taxon>
        <taxon>NPAAA clade</taxon>
        <taxon>Hologalegina</taxon>
        <taxon>IRL clade</taxon>
        <taxon>Trifolieae</taxon>
        <taxon>Medicago</taxon>
    </lineage>
</organism>
<accession>G7KW22</accession>
<keyword evidence="5" id="KW-1185">Reference proteome</keyword>
<gene>
    <name evidence="3" type="ordered locus">MTR_7g072180</name>
</gene>
<dbReference type="Proteomes" id="UP000002051">
    <property type="component" value="Unassembled WGS sequence"/>
</dbReference>
<evidence type="ECO:0000256" key="1">
    <source>
        <dbReference type="ARBA" id="ARBA00004141"/>
    </source>
</evidence>
<accession>A0A0C3W808</accession>
<sequence length="75" mass="8894">MTDCHHLASLRSAHLSILVNEVCARGKNWFDEGIQIKILYPFVLKPWHKSKVQSTEKRKEKKNPQKNKYNENKNF</sequence>
<evidence type="ECO:0000256" key="2">
    <source>
        <dbReference type="SAM" id="MobiDB-lite"/>
    </source>
</evidence>
<feature type="region of interest" description="Disordered" evidence="2">
    <location>
        <begin position="49"/>
        <end position="75"/>
    </location>
</feature>
<dbReference type="Pfam" id="PF05758">
    <property type="entry name" value="Ycf1"/>
    <property type="match status" value="1"/>
</dbReference>
<evidence type="ECO:0000313" key="4">
    <source>
        <dbReference type="EnsemblPlants" id="AES79758"/>
    </source>
</evidence>
<evidence type="ECO:0000313" key="3">
    <source>
        <dbReference type="EMBL" id="AES79758.2"/>
    </source>
</evidence>
<dbReference type="HOGENOM" id="CLU_2674872_0_0_1"/>